<sequence length="229" mass="23854">MQGWVRQAVRAAVLDAWAVLLPAECSGCGRPDRALCAACAAALRADPRPSVRGELTVWSAVDYSDVTGRVLVAFKDGGRTDAAPALAAALSVAVAAALAATADAEPGILLVTVPSSRQAWRARGFHPVDLLLARGGLRPAALLRPAGRVADQVGLGRDQRLDNRRGSLVAARDLTGCRIVLVDDIVTTGATLREAARAIRHAGGEVVGAATVAETRRHHPDNSRSPETD</sequence>
<keyword evidence="4" id="KW-1185">Reference proteome</keyword>
<proteinExistence type="inferred from homology"/>
<dbReference type="InterPro" id="IPR000836">
    <property type="entry name" value="PRTase_dom"/>
</dbReference>
<dbReference type="InterPro" id="IPR029057">
    <property type="entry name" value="PRTase-like"/>
</dbReference>
<dbReference type="PANTHER" id="PTHR47505:SF1">
    <property type="entry name" value="DNA UTILIZATION PROTEIN YHGH"/>
    <property type="match status" value="1"/>
</dbReference>
<feature type="domain" description="Phosphoribosyltransferase" evidence="2">
    <location>
        <begin position="170"/>
        <end position="217"/>
    </location>
</feature>
<evidence type="ECO:0000259" key="2">
    <source>
        <dbReference type="Pfam" id="PF00156"/>
    </source>
</evidence>
<dbReference type="Pfam" id="PF00156">
    <property type="entry name" value="Pribosyltran"/>
    <property type="match status" value="1"/>
</dbReference>
<dbReference type="Gene3D" id="3.40.50.2020">
    <property type="match status" value="1"/>
</dbReference>
<protein>
    <submittedName>
        <fullName evidence="3">Phosphoribosyltransferase</fullName>
    </submittedName>
</protein>
<dbReference type="InterPro" id="IPR051910">
    <property type="entry name" value="ComF/GntX_DNA_util-trans"/>
</dbReference>
<dbReference type="Proteomes" id="UP000246722">
    <property type="component" value="Unassembled WGS sequence"/>
</dbReference>
<dbReference type="CDD" id="cd06223">
    <property type="entry name" value="PRTases_typeI"/>
    <property type="match status" value="1"/>
</dbReference>
<dbReference type="EMBL" id="QHLY01000004">
    <property type="protein sequence ID" value="PXA72696.1"/>
    <property type="molecule type" value="Genomic_DNA"/>
</dbReference>
<evidence type="ECO:0000313" key="3">
    <source>
        <dbReference type="EMBL" id="PXA72696.1"/>
    </source>
</evidence>
<gene>
    <name evidence="3" type="ORF">CTB96_00850</name>
</gene>
<name>A0A318A317_9MICO</name>
<dbReference type="AlphaFoldDB" id="A0A318A317"/>
<evidence type="ECO:0000256" key="1">
    <source>
        <dbReference type="ARBA" id="ARBA00008007"/>
    </source>
</evidence>
<comment type="caution">
    <text evidence="3">The sequence shown here is derived from an EMBL/GenBank/DDBJ whole genome shotgun (WGS) entry which is preliminary data.</text>
</comment>
<dbReference type="GO" id="GO:0016757">
    <property type="term" value="F:glycosyltransferase activity"/>
    <property type="evidence" value="ECO:0007669"/>
    <property type="project" value="UniProtKB-KW"/>
</dbReference>
<accession>A0A318A317</accession>
<dbReference type="SUPFAM" id="SSF53271">
    <property type="entry name" value="PRTase-like"/>
    <property type="match status" value="1"/>
</dbReference>
<keyword evidence="3" id="KW-0808">Transferase</keyword>
<dbReference type="OrthoDB" id="5242900at2"/>
<reference evidence="3 4" key="1">
    <citation type="submission" date="2018-05" db="EMBL/GenBank/DDBJ databases">
        <title>Genetic diversity of glacier-inhabiting Cryobacterium bacteria in China and description of Cryobacterium mengkeensis sp. nov. and Arthrobacter glacialis sp. nov.</title>
        <authorList>
            <person name="Liu Q."/>
            <person name="Xin Y.-H."/>
        </authorList>
    </citation>
    <scope>NUCLEOTIDE SEQUENCE [LARGE SCALE GENOMIC DNA]</scope>
    <source>
        <strain evidence="3 4">SK-1</strain>
    </source>
</reference>
<comment type="similarity">
    <text evidence="1">Belongs to the ComF/GntX family.</text>
</comment>
<keyword evidence="3" id="KW-0328">Glycosyltransferase</keyword>
<organism evidence="3 4">
    <name type="scientific">Cryobacterium arcticum</name>
    <dbReference type="NCBI Taxonomy" id="670052"/>
    <lineage>
        <taxon>Bacteria</taxon>
        <taxon>Bacillati</taxon>
        <taxon>Actinomycetota</taxon>
        <taxon>Actinomycetes</taxon>
        <taxon>Micrococcales</taxon>
        <taxon>Microbacteriaceae</taxon>
        <taxon>Cryobacterium</taxon>
    </lineage>
</organism>
<evidence type="ECO:0000313" key="4">
    <source>
        <dbReference type="Proteomes" id="UP000246722"/>
    </source>
</evidence>
<dbReference type="PANTHER" id="PTHR47505">
    <property type="entry name" value="DNA UTILIZATION PROTEIN YHGH"/>
    <property type="match status" value="1"/>
</dbReference>